<dbReference type="AlphaFoldDB" id="A0AAV3UMQ6"/>
<feature type="transmembrane region" description="Helical" evidence="1">
    <location>
        <begin position="12"/>
        <end position="33"/>
    </location>
</feature>
<dbReference type="EMBL" id="BAABKX010000015">
    <property type="protein sequence ID" value="GAA5058688.1"/>
    <property type="molecule type" value="Genomic_DNA"/>
</dbReference>
<organism evidence="2 3">
    <name type="scientific">Haladaptatus pallidirubidus</name>
    <dbReference type="NCBI Taxonomy" id="1008152"/>
    <lineage>
        <taxon>Archaea</taxon>
        <taxon>Methanobacteriati</taxon>
        <taxon>Methanobacteriota</taxon>
        <taxon>Stenosarchaea group</taxon>
        <taxon>Halobacteria</taxon>
        <taxon>Halobacteriales</taxon>
        <taxon>Haladaptataceae</taxon>
        <taxon>Haladaptatus</taxon>
    </lineage>
</organism>
<keyword evidence="3" id="KW-1185">Reference proteome</keyword>
<keyword evidence="1" id="KW-1133">Transmembrane helix</keyword>
<accession>A0AAV3UMQ6</accession>
<comment type="caution">
    <text evidence="2">The sequence shown here is derived from an EMBL/GenBank/DDBJ whole genome shotgun (WGS) entry which is preliminary data.</text>
</comment>
<protein>
    <submittedName>
        <fullName evidence="2">Uncharacterized protein</fullName>
    </submittedName>
</protein>
<sequence>MSDDRIVRRLNIIIVLLSAIAILLAIPYFLFIFEHLTRLFQAVAAALGTIGVFALIHRYRTVQN</sequence>
<evidence type="ECO:0000256" key="1">
    <source>
        <dbReference type="SAM" id="Phobius"/>
    </source>
</evidence>
<evidence type="ECO:0000313" key="2">
    <source>
        <dbReference type="EMBL" id="GAA5058688.1"/>
    </source>
</evidence>
<feature type="transmembrane region" description="Helical" evidence="1">
    <location>
        <begin position="39"/>
        <end position="56"/>
    </location>
</feature>
<dbReference type="Proteomes" id="UP001501729">
    <property type="component" value="Unassembled WGS sequence"/>
</dbReference>
<reference evidence="2 3" key="1">
    <citation type="journal article" date="2019" name="Int. J. Syst. Evol. Microbiol.">
        <title>The Global Catalogue of Microorganisms (GCM) 10K type strain sequencing project: providing services to taxonomists for standard genome sequencing and annotation.</title>
        <authorList>
            <consortium name="The Broad Institute Genomics Platform"/>
            <consortium name="The Broad Institute Genome Sequencing Center for Infectious Disease"/>
            <person name="Wu L."/>
            <person name="Ma J."/>
        </authorList>
    </citation>
    <scope>NUCLEOTIDE SEQUENCE [LARGE SCALE GENOMIC DNA]</scope>
    <source>
        <strain evidence="2 3">JCM 17504</strain>
    </source>
</reference>
<name>A0AAV3UMQ6_9EURY</name>
<proteinExistence type="predicted"/>
<keyword evidence="1" id="KW-0472">Membrane</keyword>
<keyword evidence="1" id="KW-0812">Transmembrane</keyword>
<evidence type="ECO:0000313" key="3">
    <source>
        <dbReference type="Proteomes" id="UP001501729"/>
    </source>
</evidence>
<gene>
    <name evidence="2" type="ORF">GCM10025751_42020</name>
</gene>